<name>C1GDC4_PARBD</name>
<dbReference type="InParanoid" id="C1GDC4"/>
<gene>
    <name evidence="2" type="ORF">PADG_05260</name>
</gene>
<dbReference type="AlphaFoldDB" id="C1GDC4"/>
<dbReference type="Proteomes" id="UP000001628">
    <property type="component" value="Unassembled WGS sequence"/>
</dbReference>
<dbReference type="RefSeq" id="XP_010760940.1">
    <property type="nucleotide sequence ID" value="XM_010762638.1"/>
</dbReference>
<reference evidence="2 3" key="1">
    <citation type="journal article" date="2011" name="PLoS Genet.">
        <title>Comparative genomic analysis of human fungal pathogens causing paracoccidioidomycosis.</title>
        <authorList>
            <person name="Desjardins C.A."/>
            <person name="Champion M.D."/>
            <person name="Holder J.W."/>
            <person name="Muszewska A."/>
            <person name="Goldberg J."/>
            <person name="Bailao A.M."/>
            <person name="Brigido M.M."/>
            <person name="Ferreira M.E."/>
            <person name="Garcia A.M."/>
            <person name="Grynberg M."/>
            <person name="Gujja S."/>
            <person name="Heiman D.I."/>
            <person name="Henn M.R."/>
            <person name="Kodira C.D."/>
            <person name="Leon-Narvaez H."/>
            <person name="Longo L.V."/>
            <person name="Ma L.J."/>
            <person name="Malavazi I."/>
            <person name="Matsuo A.L."/>
            <person name="Morais F.V."/>
            <person name="Pereira M."/>
            <person name="Rodriguez-Brito S."/>
            <person name="Sakthikumar S."/>
            <person name="Salem-Izacc S.M."/>
            <person name="Sykes S.M."/>
            <person name="Teixeira M.M."/>
            <person name="Vallejo M.C."/>
            <person name="Walter M.E."/>
            <person name="Yandava C."/>
            <person name="Young S."/>
            <person name="Zeng Q."/>
            <person name="Zucker J."/>
            <person name="Felipe M.S."/>
            <person name="Goldman G.H."/>
            <person name="Haas B.J."/>
            <person name="McEwen J.G."/>
            <person name="Nino-Vega G."/>
            <person name="Puccia R."/>
            <person name="San-Blas G."/>
            <person name="Soares C.M."/>
            <person name="Birren B.W."/>
            <person name="Cuomo C.A."/>
        </authorList>
    </citation>
    <scope>NUCLEOTIDE SEQUENCE [LARGE SCALE GENOMIC DNA]</scope>
    <source>
        <strain evidence="2 3">Pb18</strain>
    </source>
</reference>
<feature type="region of interest" description="Disordered" evidence="1">
    <location>
        <begin position="54"/>
        <end position="73"/>
    </location>
</feature>
<sequence length="73" mass="8095">MNQARTNEIFIDKYTALGKGIYNYQAQGVVEVDSAATNDPDAYPVEVRVTDKNGAEEGFDGAPKYHRSQISRL</sequence>
<evidence type="ECO:0000313" key="2">
    <source>
        <dbReference type="EMBL" id="EEH49181.1"/>
    </source>
</evidence>
<dbReference type="EMBL" id="KN275962">
    <property type="protein sequence ID" value="EEH49181.1"/>
    <property type="molecule type" value="Genomic_DNA"/>
</dbReference>
<dbReference type="KEGG" id="pbn:PADG_05260"/>
<evidence type="ECO:0000256" key="1">
    <source>
        <dbReference type="SAM" id="MobiDB-lite"/>
    </source>
</evidence>
<keyword evidence="3" id="KW-1185">Reference proteome</keyword>
<dbReference type="GeneID" id="22584223"/>
<dbReference type="HOGENOM" id="CLU_2705519_0_0_1"/>
<organism evidence="2 3">
    <name type="scientific">Paracoccidioides brasiliensis (strain Pb18)</name>
    <dbReference type="NCBI Taxonomy" id="502780"/>
    <lineage>
        <taxon>Eukaryota</taxon>
        <taxon>Fungi</taxon>
        <taxon>Dikarya</taxon>
        <taxon>Ascomycota</taxon>
        <taxon>Pezizomycotina</taxon>
        <taxon>Eurotiomycetes</taxon>
        <taxon>Eurotiomycetidae</taxon>
        <taxon>Onygenales</taxon>
        <taxon>Ajellomycetaceae</taxon>
        <taxon>Paracoccidioides</taxon>
    </lineage>
</organism>
<proteinExistence type="predicted"/>
<dbReference type="VEuPathDB" id="FungiDB:PADG_05260"/>
<protein>
    <submittedName>
        <fullName evidence="2">Uncharacterized protein</fullName>
    </submittedName>
</protein>
<feature type="compositionally biased region" description="Basic residues" evidence="1">
    <location>
        <begin position="64"/>
        <end position="73"/>
    </location>
</feature>
<accession>C1GDC4</accession>
<dbReference type="OrthoDB" id="1716816at2759"/>
<evidence type="ECO:0000313" key="3">
    <source>
        <dbReference type="Proteomes" id="UP000001628"/>
    </source>
</evidence>